<sequence length="50" mass="6229">MNKSKKKVLIFFKSKNQFCRMQQLNSLRKQKNMNKSLQSYKSIRETYKYY</sequence>
<comment type="caution">
    <text evidence="2">The sequence shown here is derived from an EMBL/GenBank/DDBJ whole genome shotgun (WGS) entry which is preliminary data.</text>
</comment>
<dbReference type="EMBL" id="CAJJDN010000008">
    <property type="protein sequence ID" value="CAD8054552.1"/>
    <property type="molecule type" value="Genomic_DNA"/>
</dbReference>
<dbReference type="GO" id="GO:0050832">
    <property type="term" value="P:defense response to fungus"/>
    <property type="evidence" value="ECO:0007669"/>
    <property type="project" value="InterPro"/>
</dbReference>
<name>A0A8S1KNG0_9CILI</name>
<reference evidence="2" key="1">
    <citation type="submission" date="2021-01" db="EMBL/GenBank/DDBJ databases">
        <authorList>
            <consortium name="Genoscope - CEA"/>
            <person name="William W."/>
        </authorList>
    </citation>
    <scope>NUCLEOTIDE SEQUENCE</scope>
</reference>
<gene>
    <name evidence="2" type="ORF">PSON_ATCC_30995.1.T0080353</name>
</gene>
<dbReference type="GO" id="GO:0042742">
    <property type="term" value="P:defense response to bacterium"/>
    <property type="evidence" value="ECO:0007669"/>
    <property type="project" value="InterPro"/>
</dbReference>
<protein>
    <recommendedName>
        <fullName evidence="1">Barwin domain-containing protein</fullName>
    </recommendedName>
</protein>
<keyword evidence="3" id="KW-1185">Reference proteome</keyword>
<dbReference type="AlphaFoldDB" id="A0A8S1KNG0"/>
<dbReference type="PROSITE" id="PS51174">
    <property type="entry name" value="BARWIN_3"/>
    <property type="match status" value="1"/>
</dbReference>
<organism evidence="2 3">
    <name type="scientific">Paramecium sonneborni</name>
    <dbReference type="NCBI Taxonomy" id="65129"/>
    <lineage>
        <taxon>Eukaryota</taxon>
        <taxon>Sar</taxon>
        <taxon>Alveolata</taxon>
        <taxon>Ciliophora</taxon>
        <taxon>Intramacronucleata</taxon>
        <taxon>Oligohymenophorea</taxon>
        <taxon>Peniculida</taxon>
        <taxon>Parameciidae</taxon>
        <taxon>Paramecium</taxon>
    </lineage>
</organism>
<evidence type="ECO:0000313" key="3">
    <source>
        <dbReference type="Proteomes" id="UP000692954"/>
    </source>
</evidence>
<dbReference type="Proteomes" id="UP000692954">
    <property type="component" value="Unassembled WGS sequence"/>
</dbReference>
<evidence type="ECO:0000259" key="1">
    <source>
        <dbReference type="PROSITE" id="PS51174"/>
    </source>
</evidence>
<dbReference type="InterPro" id="IPR001153">
    <property type="entry name" value="Barwin_dom"/>
</dbReference>
<feature type="domain" description="Barwin" evidence="1">
    <location>
        <begin position="38"/>
        <end position="50"/>
    </location>
</feature>
<proteinExistence type="predicted"/>
<accession>A0A8S1KNG0</accession>
<evidence type="ECO:0000313" key="2">
    <source>
        <dbReference type="EMBL" id="CAD8054552.1"/>
    </source>
</evidence>